<dbReference type="RefSeq" id="WP_344300698.1">
    <property type="nucleotide sequence ID" value="NZ_BAAAQW010000010.1"/>
</dbReference>
<feature type="domain" description="ABC-type glycine betaine transport system substrate-binding" evidence="2">
    <location>
        <begin position="57"/>
        <end position="321"/>
    </location>
</feature>
<comment type="caution">
    <text evidence="3">The sequence shown here is derived from an EMBL/GenBank/DDBJ whole genome shotgun (WGS) entry which is preliminary data.</text>
</comment>
<feature type="signal peptide" evidence="1">
    <location>
        <begin position="1"/>
        <end position="36"/>
    </location>
</feature>
<dbReference type="InterPro" id="IPR007210">
    <property type="entry name" value="ABC_Gly_betaine_transp_sub-bd"/>
</dbReference>
<organism evidence="3 4">
    <name type="scientific">Sinomonas flava</name>
    <dbReference type="NCBI Taxonomy" id="496857"/>
    <lineage>
        <taxon>Bacteria</taxon>
        <taxon>Bacillati</taxon>
        <taxon>Actinomycetota</taxon>
        <taxon>Actinomycetes</taxon>
        <taxon>Micrococcales</taxon>
        <taxon>Micrococcaceae</taxon>
        <taxon>Sinomonas</taxon>
    </lineage>
</organism>
<protein>
    <submittedName>
        <fullName evidence="3">ABC transporter substrate-binding protein</fullName>
    </submittedName>
</protein>
<sequence>MKPWIKHCPRPLKRTGSAKAAAAVVLAATLSLTACGGDISTASTASSGGAAPCGTFNMAVNPWVGYEADAYVVGTLAKEKLGCTVNYKTLKEEVAWQGFGSGEVDAVIENWGHPDLTEKYIKQQKTAVDAGPTGNTGVIGWFVPPWMAKQYPDITDGANLNKYADLFKTSESGGQGQLLDGDPSFVTNDEALVKNLGLNFKVVYAGSEPALIQAFRQAEQNHTPLIGYFYDPQWFMAEVPLVKVNLPAYTDGCDADAAKVACDYPKYDLNKIASTKFANSGSPAYKLVKNFSWTNEDQNTVAGYIARDGMDPAAAAKKWIDANPDKVAAWLK</sequence>
<feature type="chain" id="PRO_5046143423" evidence="1">
    <location>
        <begin position="37"/>
        <end position="332"/>
    </location>
</feature>
<evidence type="ECO:0000313" key="4">
    <source>
        <dbReference type="Proteomes" id="UP001500432"/>
    </source>
</evidence>
<evidence type="ECO:0000313" key="3">
    <source>
        <dbReference type="EMBL" id="GAA2202502.1"/>
    </source>
</evidence>
<accession>A0ABP5NSJ0</accession>
<dbReference type="Gene3D" id="3.40.190.10">
    <property type="entry name" value="Periplasmic binding protein-like II"/>
    <property type="match status" value="1"/>
</dbReference>
<name>A0ABP5NSJ0_9MICC</name>
<dbReference type="Proteomes" id="UP001500432">
    <property type="component" value="Unassembled WGS sequence"/>
</dbReference>
<dbReference type="Gene3D" id="3.40.190.100">
    <property type="entry name" value="Glycine betaine-binding periplasmic protein, domain 2"/>
    <property type="match status" value="1"/>
</dbReference>
<dbReference type="PROSITE" id="PS51257">
    <property type="entry name" value="PROKAR_LIPOPROTEIN"/>
    <property type="match status" value="1"/>
</dbReference>
<gene>
    <name evidence="3" type="ORF">GCM10009849_31210</name>
</gene>
<dbReference type="Pfam" id="PF04069">
    <property type="entry name" value="OpuAC"/>
    <property type="match status" value="1"/>
</dbReference>
<keyword evidence="1" id="KW-0732">Signal</keyword>
<dbReference type="SUPFAM" id="SSF53850">
    <property type="entry name" value="Periplasmic binding protein-like II"/>
    <property type="match status" value="1"/>
</dbReference>
<dbReference type="CDD" id="cd13643">
    <property type="entry name" value="PBP2_BCP_2"/>
    <property type="match status" value="1"/>
</dbReference>
<evidence type="ECO:0000256" key="1">
    <source>
        <dbReference type="SAM" id="SignalP"/>
    </source>
</evidence>
<dbReference type="EMBL" id="BAAAQW010000010">
    <property type="protein sequence ID" value="GAA2202502.1"/>
    <property type="molecule type" value="Genomic_DNA"/>
</dbReference>
<keyword evidence="4" id="KW-1185">Reference proteome</keyword>
<evidence type="ECO:0000259" key="2">
    <source>
        <dbReference type="Pfam" id="PF04069"/>
    </source>
</evidence>
<proteinExistence type="predicted"/>
<reference evidence="4" key="1">
    <citation type="journal article" date="2019" name="Int. J. Syst. Evol. Microbiol.">
        <title>The Global Catalogue of Microorganisms (GCM) 10K type strain sequencing project: providing services to taxonomists for standard genome sequencing and annotation.</title>
        <authorList>
            <consortium name="The Broad Institute Genomics Platform"/>
            <consortium name="The Broad Institute Genome Sequencing Center for Infectious Disease"/>
            <person name="Wu L."/>
            <person name="Ma J."/>
        </authorList>
    </citation>
    <scope>NUCLEOTIDE SEQUENCE [LARGE SCALE GENOMIC DNA]</scope>
    <source>
        <strain evidence="4">JCM 16034</strain>
    </source>
</reference>